<evidence type="ECO:0000256" key="3">
    <source>
        <dbReference type="ARBA" id="ARBA00023242"/>
    </source>
</evidence>
<proteinExistence type="predicted"/>
<organism evidence="6 7">
    <name type="scientific">Cinara cedri</name>
    <dbReference type="NCBI Taxonomy" id="506608"/>
    <lineage>
        <taxon>Eukaryota</taxon>
        <taxon>Metazoa</taxon>
        <taxon>Ecdysozoa</taxon>
        <taxon>Arthropoda</taxon>
        <taxon>Hexapoda</taxon>
        <taxon>Insecta</taxon>
        <taxon>Pterygota</taxon>
        <taxon>Neoptera</taxon>
        <taxon>Paraneoptera</taxon>
        <taxon>Hemiptera</taxon>
        <taxon>Sternorrhyncha</taxon>
        <taxon>Aphidomorpha</taxon>
        <taxon>Aphidoidea</taxon>
        <taxon>Aphididae</taxon>
        <taxon>Lachninae</taxon>
        <taxon>Cinara</taxon>
    </lineage>
</organism>
<evidence type="ECO:0000313" key="7">
    <source>
        <dbReference type="Proteomes" id="UP000325440"/>
    </source>
</evidence>
<gene>
    <name evidence="6" type="ORF">CINCED_3A024672</name>
</gene>
<dbReference type="EMBL" id="CABPRJ010000542">
    <property type="protein sequence ID" value="VVC30845.1"/>
    <property type="molecule type" value="Genomic_DNA"/>
</dbReference>
<comment type="subcellular location">
    <subcellularLocation>
        <location evidence="1">Nucleus</location>
    </subcellularLocation>
</comment>
<dbReference type="InterPro" id="IPR023779">
    <property type="entry name" value="Chromodomain_CS"/>
</dbReference>
<dbReference type="Pfam" id="PF00385">
    <property type="entry name" value="Chromo"/>
    <property type="match status" value="1"/>
</dbReference>
<dbReference type="SUPFAM" id="SSF54160">
    <property type="entry name" value="Chromo domain-like"/>
    <property type="match status" value="2"/>
</dbReference>
<evidence type="ECO:0000256" key="2">
    <source>
        <dbReference type="ARBA" id="ARBA00022737"/>
    </source>
</evidence>
<dbReference type="InterPro" id="IPR008251">
    <property type="entry name" value="Chromo_shadow_dom"/>
</dbReference>
<dbReference type="Proteomes" id="UP000325440">
    <property type="component" value="Unassembled WGS sequence"/>
</dbReference>
<feature type="domain" description="Chromo" evidence="5">
    <location>
        <begin position="37"/>
        <end position="95"/>
    </location>
</feature>
<feature type="domain" description="Chromo" evidence="5">
    <location>
        <begin position="343"/>
        <end position="401"/>
    </location>
</feature>
<evidence type="ECO:0000256" key="1">
    <source>
        <dbReference type="ARBA" id="ARBA00004123"/>
    </source>
</evidence>
<dbReference type="CDD" id="cd00034">
    <property type="entry name" value="CSD"/>
    <property type="match status" value="1"/>
</dbReference>
<dbReference type="PRINTS" id="PR00504">
    <property type="entry name" value="CHROMODOMAIN"/>
</dbReference>
<evidence type="ECO:0000313" key="6">
    <source>
        <dbReference type="EMBL" id="VVC30845.1"/>
    </source>
</evidence>
<dbReference type="InterPro" id="IPR023780">
    <property type="entry name" value="Chromo_domain"/>
</dbReference>
<accession>A0A5E4MF72</accession>
<keyword evidence="3" id="KW-0539">Nucleus</keyword>
<evidence type="ECO:0000259" key="5">
    <source>
        <dbReference type="PROSITE" id="PS50013"/>
    </source>
</evidence>
<dbReference type="SMART" id="SM00298">
    <property type="entry name" value="CHROMO"/>
    <property type="match status" value="2"/>
</dbReference>
<name>A0A5E4MF72_9HEMI</name>
<reference evidence="6 7" key="1">
    <citation type="submission" date="2019-08" db="EMBL/GenBank/DDBJ databases">
        <authorList>
            <person name="Alioto T."/>
            <person name="Alioto T."/>
            <person name="Gomez Garrido J."/>
        </authorList>
    </citation>
    <scope>NUCLEOTIDE SEQUENCE [LARGE SCALE GENOMIC DNA]</scope>
</reference>
<dbReference type="InterPro" id="IPR051219">
    <property type="entry name" value="Heterochromatin_chromo-domain"/>
</dbReference>
<dbReference type="PROSITE" id="PS00598">
    <property type="entry name" value="CHROMO_1"/>
    <property type="match status" value="1"/>
</dbReference>
<dbReference type="SMART" id="SM00300">
    <property type="entry name" value="ChSh"/>
    <property type="match status" value="1"/>
</dbReference>
<dbReference type="AlphaFoldDB" id="A0A5E4MF72"/>
<sequence length="405" mass="48420">MPINSLIPEPKMKESVFEREDVEEEPIVLLDEPEEEYSVEKILDKRVKEGKVEYYLKWRGYSDDDNTWEPVENLDCEELIVEFENKLIRNEKEKTMLNEQQERDQQESEQQARDQQERDQQERDQQERDQQERDQQERDQQERDQKERDQKERDQKERDQKERDQKERDQKEQREQQERDKKERDQKERDKKERDQKERDRKERDRKERDRRERDRRERDRKERELQEREQLQRVRGRKRALSNASTTSAKKEYNAGISNGGGPSLPKSADFIMNEDQIKIEDPEVEDKSEEEDSDSDSGSEDDDNGMDFGDDDDEDDGGDGINQLPPPMEGYGSNTGPSIPKQAEKIIGATDSSGQLMFLLKWKNIEEADLITAKEANVICPQVVIKFYEERLTWHAPNYENEN</sequence>
<dbReference type="InterPro" id="IPR000953">
    <property type="entry name" value="Chromo/chromo_shadow_dom"/>
</dbReference>
<dbReference type="OrthoDB" id="433924at2759"/>
<dbReference type="GO" id="GO:0005634">
    <property type="term" value="C:nucleus"/>
    <property type="evidence" value="ECO:0007669"/>
    <property type="project" value="UniProtKB-SubCell"/>
</dbReference>
<feature type="compositionally biased region" description="Acidic residues" evidence="4">
    <location>
        <begin position="284"/>
        <end position="320"/>
    </location>
</feature>
<dbReference type="InterPro" id="IPR016197">
    <property type="entry name" value="Chromo-like_dom_sf"/>
</dbReference>
<dbReference type="Gene3D" id="2.40.50.40">
    <property type="match status" value="2"/>
</dbReference>
<feature type="compositionally biased region" description="Basic and acidic residues" evidence="4">
    <location>
        <begin position="92"/>
        <end position="233"/>
    </location>
</feature>
<dbReference type="PROSITE" id="PS50013">
    <property type="entry name" value="CHROMO_2"/>
    <property type="match status" value="2"/>
</dbReference>
<dbReference type="PANTHER" id="PTHR22812">
    <property type="entry name" value="CHROMOBOX PROTEIN"/>
    <property type="match status" value="1"/>
</dbReference>
<dbReference type="Pfam" id="PF01393">
    <property type="entry name" value="Chromo_shadow"/>
    <property type="match status" value="1"/>
</dbReference>
<protein>
    <submittedName>
        <fullName evidence="6">Chromo shadow domain,Chromo domain, conserved site,Chromo/chromo shadow domain,Chromo domain</fullName>
    </submittedName>
</protein>
<evidence type="ECO:0000256" key="4">
    <source>
        <dbReference type="SAM" id="MobiDB-lite"/>
    </source>
</evidence>
<dbReference type="FunFam" id="2.40.50.40:FF:000031">
    <property type="entry name" value="Heterochromatin protein 1"/>
    <property type="match status" value="1"/>
</dbReference>
<dbReference type="InterPro" id="IPR017984">
    <property type="entry name" value="Chromo_dom_subgr"/>
</dbReference>
<keyword evidence="2" id="KW-0677">Repeat</keyword>
<keyword evidence="7" id="KW-1185">Reference proteome</keyword>
<dbReference type="GO" id="GO:0000792">
    <property type="term" value="C:heterochromatin"/>
    <property type="evidence" value="ECO:0007669"/>
    <property type="project" value="UniProtKB-ARBA"/>
</dbReference>
<feature type="region of interest" description="Disordered" evidence="4">
    <location>
        <begin position="92"/>
        <end position="342"/>
    </location>
</feature>